<reference evidence="5" key="2">
    <citation type="journal article" date="2018" name="Genome Res.">
        <title>The genomic architecture and molecular evolution of ant odorant receptors.</title>
        <authorList>
            <person name="McKenzie S.K."/>
            <person name="Kronauer D.J.C."/>
        </authorList>
    </citation>
    <scope>NUCLEOTIDE SEQUENCE [LARGE SCALE GENOMIC DNA]</scope>
    <source>
        <strain evidence="5">Clonal line C1</strain>
    </source>
</reference>
<proteinExistence type="inferred from homology"/>
<organism evidence="4 6">
    <name type="scientific">Ooceraea biroi</name>
    <name type="common">Clonal raider ant</name>
    <name type="synonym">Cerapachys biroi</name>
    <dbReference type="NCBI Taxonomy" id="2015173"/>
    <lineage>
        <taxon>Eukaryota</taxon>
        <taxon>Metazoa</taxon>
        <taxon>Ecdysozoa</taxon>
        <taxon>Arthropoda</taxon>
        <taxon>Hexapoda</taxon>
        <taxon>Insecta</taxon>
        <taxon>Pterygota</taxon>
        <taxon>Neoptera</taxon>
        <taxon>Endopterygota</taxon>
        <taxon>Hymenoptera</taxon>
        <taxon>Apocrita</taxon>
        <taxon>Aculeata</taxon>
        <taxon>Formicoidea</taxon>
        <taxon>Formicidae</taxon>
        <taxon>Dorylinae</taxon>
        <taxon>Ooceraea</taxon>
    </lineage>
</organism>
<dbReference type="InterPro" id="IPR004942">
    <property type="entry name" value="Roadblock/LAMTOR2_dom"/>
</dbReference>
<dbReference type="Proteomes" id="UP000279307">
    <property type="component" value="Chromosome 4"/>
</dbReference>
<evidence type="ECO:0000256" key="2">
    <source>
        <dbReference type="ARBA" id="ARBA00072715"/>
    </source>
</evidence>
<keyword evidence="6" id="KW-1185">Reference proteome</keyword>
<dbReference type="FunFam" id="3.30.450.30:FF:000004">
    <property type="entry name" value="ragulator complex protein LAMTOR2"/>
    <property type="match status" value="1"/>
</dbReference>
<dbReference type="SMART" id="SM00960">
    <property type="entry name" value="Robl_LC7"/>
    <property type="match status" value="1"/>
</dbReference>
<dbReference type="PANTHER" id="PTHR13323">
    <property type="entry name" value="LATE ENDOSOMAL/LYSOSOMAL MP1 INTERACTING PROTEIN"/>
    <property type="match status" value="1"/>
</dbReference>
<dbReference type="Proteomes" id="UP000053097">
    <property type="component" value="Unassembled WGS sequence"/>
</dbReference>
<gene>
    <name evidence="5" type="ORF">DMN91_004487</name>
    <name evidence="4" type="ORF">X777_09326</name>
</gene>
<dbReference type="STRING" id="2015173.A0A026X087"/>
<dbReference type="EMBL" id="QOIP01000004">
    <property type="protein sequence ID" value="RLU24275.1"/>
    <property type="molecule type" value="Genomic_DNA"/>
</dbReference>
<dbReference type="OrthoDB" id="271745at2759"/>
<feature type="domain" description="Roadblock/LAMTOR2" evidence="3">
    <location>
        <begin position="7"/>
        <end position="95"/>
    </location>
</feature>
<dbReference type="GO" id="GO:0032008">
    <property type="term" value="P:positive regulation of TOR signaling"/>
    <property type="evidence" value="ECO:0007669"/>
    <property type="project" value="InterPro"/>
</dbReference>
<evidence type="ECO:0000256" key="1">
    <source>
        <dbReference type="ARBA" id="ARBA00007191"/>
    </source>
</evidence>
<evidence type="ECO:0000259" key="3">
    <source>
        <dbReference type="SMART" id="SM00960"/>
    </source>
</evidence>
<dbReference type="GO" id="GO:0005085">
    <property type="term" value="F:guanyl-nucleotide exchange factor activity"/>
    <property type="evidence" value="ECO:0007669"/>
    <property type="project" value="InterPro"/>
</dbReference>
<accession>A0A026X087</accession>
<reference evidence="4 6" key="1">
    <citation type="journal article" date="2014" name="Curr. Biol.">
        <title>The genome of the clonal raider ant Cerapachys biroi.</title>
        <authorList>
            <person name="Oxley P.R."/>
            <person name="Ji L."/>
            <person name="Fetter-Pruneda I."/>
            <person name="McKenzie S.K."/>
            <person name="Li C."/>
            <person name="Hu H."/>
            <person name="Zhang G."/>
            <person name="Kronauer D.J."/>
        </authorList>
    </citation>
    <scope>NUCLEOTIDE SEQUENCE [LARGE SCALE GENOMIC DNA]</scope>
</reference>
<dbReference type="AlphaFoldDB" id="A0A026X087"/>
<reference evidence="5" key="3">
    <citation type="submission" date="2018-07" db="EMBL/GenBank/DDBJ databases">
        <authorList>
            <person name="Mckenzie S.K."/>
            <person name="Kronauer D.J.C."/>
        </authorList>
    </citation>
    <scope>NUCLEOTIDE SEQUENCE</scope>
    <source>
        <strain evidence="5">Clonal line C1</strain>
    </source>
</reference>
<dbReference type="GO" id="GO:0060090">
    <property type="term" value="F:molecular adaptor activity"/>
    <property type="evidence" value="ECO:0007669"/>
    <property type="project" value="InterPro"/>
</dbReference>
<sequence length="126" mass="13799">MLKPKALTQVLSQANTGGVENTLLLNRDGGLLAYSGYGDKDARVTAAITSNIWTAYEKNGRNAFKEDELQFVLMDCMEGKVVITEVANLLLCLYAKENVGFGLLREKAQALANYLDQPLKTIANMP</sequence>
<dbReference type="OMA" id="WAAYEKN"/>
<evidence type="ECO:0000313" key="6">
    <source>
        <dbReference type="Proteomes" id="UP000053097"/>
    </source>
</evidence>
<dbReference type="SUPFAM" id="SSF103196">
    <property type="entry name" value="Roadblock/LC7 domain"/>
    <property type="match status" value="1"/>
</dbReference>
<dbReference type="GO" id="GO:0005737">
    <property type="term" value="C:cytoplasm"/>
    <property type="evidence" value="ECO:0007669"/>
    <property type="project" value="UniProtKB-ARBA"/>
</dbReference>
<evidence type="ECO:0000313" key="5">
    <source>
        <dbReference type="EMBL" id="RLU24275.1"/>
    </source>
</evidence>
<comment type="similarity">
    <text evidence="1">Belongs to the GAMAD family.</text>
</comment>
<dbReference type="InterPro" id="IPR037587">
    <property type="entry name" value="LAMTOR2-like"/>
</dbReference>
<dbReference type="EMBL" id="KK107046">
    <property type="protein sequence ID" value="EZA61705.1"/>
    <property type="molecule type" value="Genomic_DNA"/>
</dbReference>
<evidence type="ECO:0000313" key="4">
    <source>
        <dbReference type="EMBL" id="EZA61705.1"/>
    </source>
</evidence>
<name>A0A026X087_OOCBI</name>
<protein>
    <recommendedName>
        <fullName evidence="2">Ragulator complex protein LAMTOR2 homolog</fullName>
    </recommendedName>
</protein>
<dbReference type="Pfam" id="PF03259">
    <property type="entry name" value="Robl_LC7"/>
    <property type="match status" value="1"/>
</dbReference>
<dbReference type="Gene3D" id="3.30.450.30">
    <property type="entry name" value="Dynein light chain 2a, cytoplasmic"/>
    <property type="match status" value="1"/>
</dbReference>